<dbReference type="GO" id="GO:0005730">
    <property type="term" value="C:nucleolus"/>
    <property type="evidence" value="ECO:0007669"/>
    <property type="project" value="UniProtKB-SubCell"/>
</dbReference>
<gene>
    <name evidence="7" type="ORF">FisN_5Lh060</name>
</gene>
<dbReference type="Pfam" id="PF00076">
    <property type="entry name" value="RRM_1"/>
    <property type="match status" value="1"/>
</dbReference>
<sequence>MKSALEQAEETLQNKLQQLEQDPEWNSDDDEGDDDEKGETTKDKKNKLQQKKIVKELIKHNDEKNKGIKDSPVIYIGHLPMHMQEIELVAFLKQFGAIVNLRLSRSPKTGRPRGYAFCQFTSSDIAQIVAETLSGYIIAGTKRLVCHVVPTCHRHLFDTKKNFIPTQRRTSPRRKSLAKLKQITTRLLQREGKKRKALAAMGIEYDFPGYAGVSTTDESTKTSKSNNSGDTPSKVDFSREKTKDKKMTKKRKESMDSVQSTDNQQQKKRKDSIASVESNTESRNNKKPKSSIESSAAVTNTKAAPMSEQKKIPTKKDKKRRASN</sequence>
<evidence type="ECO:0000256" key="4">
    <source>
        <dbReference type="PROSITE-ProRule" id="PRU00176"/>
    </source>
</evidence>
<keyword evidence="3" id="KW-0539">Nucleus</keyword>
<dbReference type="InterPro" id="IPR035979">
    <property type="entry name" value="RBD_domain_sf"/>
</dbReference>
<evidence type="ECO:0000313" key="8">
    <source>
        <dbReference type="Proteomes" id="UP000198406"/>
    </source>
</evidence>
<dbReference type="Proteomes" id="UP000198406">
    <property type="component" value="Unassembled WGS sequence"/>
</dbReference>
<evidence type="ECO:0000259" key="6">
    <source>
        <dbReference type="PROSITE" id="PS50102"/>
    </source>
</evidence>
<keyword evidence="2 4" id="KW-0694">RNA-binding</keyword>
<dbReference type="AlphaFoldDB" id="A0A1Z5JJQ1"/>
<dbReference type="PROSITE" id="PS50102">
    <property type="entry name" value="RRM"/>
    <property type="match status" value="1"/>
</dbReference>
<organism evidence="7 8">
    <name type="scientific">Fistulifera solaris</name>
    <name type="common">Oleaginous diatom</name>
    <dbReference type="NCBI Taxonomy" id="1519565"/>
    <lineage>
        <taxon>Eukaryota</taxon>
        <taxon>Sar</taxon>
        <taxon>Stramenopiles</taxon>
        <taxon>Ochrophyta</taxon>
        <taxon>Bacillariophyta</taxon>
        <taxon>Bacillariophyceae</taxon>
        <taxon>Bacillariophycidae</taxon>
        <taxon>Naviculales</taxon>
        <taxon>Naviculaceae</taxon>
        <taxon>Fistulifera</taxon>
    </lineage>
</organism>
<accession>A0A1Z5JJQ1</accession>
<evidence type="ECO:0000313" key="7">
    <source>
        <dbReference type="EMBL" id="GAX14018.1"/>
    </source>
</evidence>
<dbReference type="InterPro" id="IPR012677">
    <property type="entry name" value="Nucleotide-bd_a/b_plait_sf"/>
</dbReference>
<keyword evidence="8" id="KW-1185">Reference proteome</keyword>
<dbReference type="EMBL" id="BDSP01000074">
    <property type="protein sequence ID" value="GAX14018.1"/>
    <property type="molecule type" value="Genomic_DNA"/>
</dbReference>
<feature type="region of interest" description="Disordered" evidence="5">
    <location>
        <begin position="214"/>
        <end position="324"/>
    </location>
</feature>
<dbReference type="Gene3D" id="3.30.70.330">
    <property type="match status" value="1"/>
</dbReference>
<proteinExistence type="predicted"/>
<dbReference type="InParanoid" id="A0A1Z5JJQ1"/>
<dbReference type="InterPro" id="IPR000504">
    <property type="entry name" value="RRM_dom"/>
</dbReference>
<feature type="compositionally biased region" description="Low complexity" evidence="5">
    <location>
        <begin position="214"/>
        <end position="231"/>
    </location>
</feature>
<dbReference type="OrthoDB" id="21467at2759"/>
<evidence type="ECO:0000256" key="2">
    <source>
        <dbReference type="ARBA" id="ARBA00022884"/>
    </source>
</evidence>
<evidence type="ECO:0000256" key="3">
    <source>
        <dbReference type="ARBA" id="ARBA00023242"/>
    </source>
</evidence>
<protein>
    <submittedName>
        <fullName evidence="7">Nucleolar protein 15</fullName>
    </submittedName>
</protein>
<dbReference type="SMART" id="SM00360">
    <property type="entry name" value="RRM"/>
    <property type="match status" value="1"/>
</dbReference>
<feature type="compositionally biased region" description="Basic and acidic residues" evidence="5">
    <location>
        <begin position="236"/>
        <end position="245"/>
    </location>
</feature>
<feature type="compositionally biased region" description="Polar residues" evidence="5">
    <location>
        <begin position="10"/>
        <end position="20"/>
    </location>
</feature>
<dbReference type="SUPFAM" id="SSF54928">
    <property type="entry name" value="RNA-binding domain, RBD"/>
    <property type="match status" value="1"/>
</dbReference>
<feature type="compositionally biased region" description="Acidic residues" evidence="5">
    <location>
        <begin position="21"/>
        <end position="37"/>
    </location>
</feature>
<reference evidence="7 8" key="1">
    <citation type="journal article" date="2015" name="Plant Cell">
        <title>Oil accumulation by the oleaginous diatom Fistulifera solaris as revealed by the genome and transcriptome.</title>
        <authorList>
            <person name="Tanaka T."/>
            <person name="Maeda Y."/>
            <person name="Veluchamy A."/>
            <person name="Tanaka M."/>
            <person name="Abida H."/>
            <person name="Marechal E."/>
            <person name="Bowler C."/>
            <person name="Muto M."/>
            <person name="Sunaga Y."/>
            <person name="Tanaka M."/>
            <person name="Yoshino T."/>
            <person name="Taniguchi T."/>
            <person name="Fukuda Y."/>
            <person name="Nemoto M."/>
            <person name="Matsumoto M."/>
            <person name="Wong P.S."/>
            <person name="Aburatani S."/>
            <person name="Fujibuchi W."/>
        </authorList>
    </citation>
    <scope>NUCLEOTIDE SEQUENCE [LARGE SCALE GENOMIC DNA]</scope>
    <source>
        <strain evidence="7 8">JPCC DA0580</strain>
    </source>
</reference>
<evidence type="ECO:0000256" key="5">
    <source>
        <dbReference type="SAM" id="MobiDB-lite"/>
    </source>
</evidence>
<name>A0A1Z5JJQ1_FISSO</name>
<comment type="caution">
    <text evidence="7">The sequence shown here is derived from an EMBL/GenBank/DDBJ whole genome shotgun (WGS) entry which is preliminary data.</text>
</comment>
<dbReference type="GO" id="GO:0003723">
    <property type="term" value="F:RNA binding"/>
    <property type="evidence" value="ECO:0007669"/>
    <property type="project" value="UniProtKB-UniRule"/>
</dbReference>
<comment type="subcellular location">
    <subcellularLocation>
        <location evidence="1">Nucleus</location>
        <location evidence="1">Nucleolus</location>
    </subcellularLocation>
</comment>
<evidence type="ECO:0000256" key="1">
    <source>
        <dbReference type="ARBA" id="ARBA00004604"/>
    </source>
</evidence>
<feature type="region of interest" description="Disordered" evidence="5">
    <location>
        <begin position="1"/>
        <end position="47"/>
    </location>
</feature>
<dbReference type="CDD" id="cd12307">
    <property type="entry name" value="RRM_NIFK_like"/>
    <property type="match status" value="1"/>
</dbReference>
<feature type="domain" description="RRM" evidence="6">
    <location>
        <begin position="72"/>
        <end position="151"/>
    </location>
</feature>
<feature type="compositionally biased region" description="Polar residues" evidence="5">
    <location>
        <begin position="291"/>
        <end position="302"/>
    </location>
</feature>
<dbReference type="PANTHER" id="PTHR46754">
    <property type="entry name" value="MKI67 FHA DOMAIN-INTERACTING NUCLEOLAR PHOSPHOPROTEIN"/>
    <property type="match status" value="1"/>
</dbReference>